<dbReference type="GO" id="GO:0005771">
    <property type="term" value="C:multivesicular body"/>
    <property type="evidence" value="ECO:0007669"/>
    <property type="project" value="TreeGrafter"/>
</dbReference>
<evidence type="ECO:0000256" key="5">
    <source>
        <dbReference type="ARBA" id="ARBA00042586"/>
    </source>
</evidence>
<proteinExistence type="inferred from homology"/>
<keyword evidence="9" id="KW-1185">Reference proteome</keyword>
<evidence type="ECO:0000256" key="1">
    <source>
        <dbReference type="ARBA" id="ARBA00004177"/>
    </source>
</evidence>
<evidence type="ECO:0000256" key="3">
    <source>
        <dbReference type="ARBA" id="ARBA00022753"/>
    </source>
</evidence>
<comment type="similarity">
    <text evidence="2">Belongs to the SNF7 family.</text>
</comment>
<comment type="subcellular location">
    <subcellularLocation>
        <location evidence="1">Endosome</location>
    </subcellularLocation>
</comment>
<dbReference type="GO" id="GO:0032511">
    <property type="term" value="P:late endosome to vacuole transport via multivesicular body sorting pathway"/>
    <property type="evidence" value="ECO:0007669"/>
    <property type="project" value="TreeGrafter"/>
</dbReference>
<dbReference type="Pfam" id="PF03357">
    <property type="entry name" value="Snf7"/>
    <property type="match status" value="1"/>
</dbReference>
<protein>
    <recommendedName>
        <fullName evidence="4">Vacuolar-sorting protein SNF7</fullName>
    </recommendedName>
    <alternativeName>
        <fullName evidence="5">Vacuolar protein-sorting-associated protein 32</fullName>
    </alternativeName>
</protein>
<dbReference type="Proteomes" id="UP001203297">
    <property type="component" value="Unassembled WGS sequence"/>
</dbReference>
<keyword evidence="3" id="KW-0967">Endosome</keyword>
<dbReference type="InterPro" id="IPR005024">
    <property type="entry name" value="Snf7_fam"/>
</dbReference>
<evidence type="ECO:0000313" key="9">
    <source>
        <dbReference type="Proteomes" id="UP001203297"/>
    </source>
</evidence>
<dbReference type="GO" id="GO:0000815">
    <property type="term" value="C:ESCRT III complex"/>
    <property type="evidence" value="ECO:0007669"/>
    <property type="project" value="TreeGrafter"/>
</dbReference>
<feature type="coiled-coil region" evidence="6">
    <location>
        <begin position="16"/>
        <end position="43"/>
    </location>
</feature>
<dbReference type="Gene3D" id="1.10.287.1060">
    <property type="entry name" value="ESAT-6-like"/>
    <property type="match status" value="1"/>
</dbReference>
<dbReference type="AlphaFoldDB" id="A0AAD4QSP6"/>
<keyword evidence="6" id="KW-0175">Coiled coil</keyword>
<organism evidence="8 9">
    <name type="scientific">Multifurca ochricompacta</name>
    <dbReference type="NCBI Taxonomy" id="376703"/>
    <lineage>
        <taxon>Eukaryota</taxon>
        <taxon>Fungi</taxon>
        <taxon>Dikarya</taxon>
        <taxon>Basidiomycota</taxon>
        <taxon>Agaricomycotina</taxon>
        <taxon>Agaricomycetes</taxon>
        <taxon>Russulales</taxon>
        <taxon>Russulaceae</taxon>
        <taxon>Multifurca</taxon>
    </lineage>
</organism>
<reference evidence="8" key="1">
    <citation type="journal article" date="2022" name="New Phytol.">
        <title>Evolutionary transition to the ectomycorrhizal habit in the genomes of a hyperdiverse lineage of mushroom-forming fungi.</title>
        <authorList>
            <person name="Looney B."/>
            <person name="Miyauchi S."/>
            <person name="Morin E."/>
            <person name="Drula E."/>
            <person name="Courty P.E."/>
            <person name="Kohler A."/>
            <person name="Kuo A."/>
            <person name="LaButti K."/>
            <person name="Pangilinan J."/>
            <person name="Lipzen A."/>
            <person name="Riley R."/>
            <person name="Andreopoulos W."/>
            <person name="He G."/>
            <person name="Johnson J."/>
            <person name="Nolan M."/>
            <person name="Tritt A."/>
            <person name="Barry K.W."/>
            <person name="Grigoriev I.V."/>
            <person name="Nagy L.G."/>
            <person name="Hibbett D."/>
            <person name="Henrissat B."/>
            <person name="Matheny P.B."/>
            <person name="Labbe J."/>
            <person name="Martin F.M."/>
        </authorList>
    </citation>
    <scope>NUCLEOTIDE SEQUENCE</scope>
    <source>
        <strain evidence="8">BPL690</strain>
    </source>
</reference>
<feature type="region of interest" description="Disordered" evidence="7">
    <location>
        <begin position="176"/>
        <end position="207"/>
    </location>
</feature>
<dbReference type="PANTHER" id="PTHR22761:SF10">
    <property type="entry name" value="GH13992P"/>
    <property type="match status" value="1"/>
</dbReference>
<dbReference type="Gene3D" id="6.10.250.1710">
    <property type="match status" value="1"/>
</dbReference>
<dbReference type="GO" id="GO:0006900">
    <property type="term" value="P:vesicle budding from membrane"/>
    <property type="evidence" value="ECO:0007669"/>
    <property type="project" value="TreeGrafter"/>
</dbReference>
<gene>
    <name evidence="8" type="ORF">B0F90DRAFT_1686593</name>
</gene>
<evidence type="ECO:0000256" key="4">
    <source>
        <dbReference type="ARBA" id="ARBA00040017"/>
    </source>
</evidence>
<evidence type="ECO:0000256" key="7">
    <source>
        <dbReference type="SAM" id="MobiDB-lite"/>
    </source>
</evidence>
<evidence type="ECO:0000313" key="8">
    <source>
        <dbReference type="EMBL" id="KAI0307245.1"/>
    </source>
</evidence>
<sequence length="219" mass="24226">MMASFMSYFTGRRDPKQSARDAIVSLREQLMMIEKKEEHLQRQIAQDVATAKANAVSNKTAATAALRRKKMHEGDLEKLAGTRLQLEVQVNTLESANINANTLDVMRKGANALKDIHGGLTIDKVDATMNAINEQREIANEISDMISNPMNSGVDLDEDDLKAELADLEQESLNERLMGADRVPAHTPASLNRVETRHNTAEEDEDAELKELQAALAMS</sequence>
<evidence type="ECO:0000256" key="2">
    <source>
        <dbReference type="ARBA" id="ARBA00006190"/>
    </source>
</evidence>
<comment type="caution">
    <text evidence="8">The sequence shown here is derived from an EMBL/GenBank/DDBJ whole genome shotgun (WGS) entry which is preliminary data.</text>
</comment>
<dbReference type="PANTHER" id="PTHR22761">
    <property type="entry name" value="CHARGED MULTIVESICULAR BODY PROTEIN"/>
    <property type="match status" value="1"/>
</dbReference>
<evidence type="ECO:0000256" key="6">
    <source>
        <dbReference type="SAM" id="Coils"/>
    </source>
</evidence>
<dbReference type="GO" id="GO:0009898">
    <property type="term" value="C:cytoplasmic side of plasma membrane"/>
    <property type="evidence" value="ECO:0007669"/>
    <property type="project" value="TreeGrafter"/>
</dbReference>
<accession>A0AAD4QSP6</accession>
<dbReference type="EMBL" id="WTXG01000002">
    <property type="protein sequence ID" value="KAI0307245.1"/>
    <property type="molecule type" value="Genomic_DNA"/>
</dbReference>
<name>A0AAD4QSP6_9AGAM</name>